<feature type="compositionally biased region" description="Low complexity" evidence="1">
    <location>
        <begin position="216"/>
        <end position="226"/>
    </location>
</feature>
<evidence type="ECO:0000256" key="1">
    <source>
        <dbReference type="SAM" id="MobiDB-lite"/>
    </source>
</evidence>
<dbReference type="Proteomes" id="UP001221898">
    <property type="component" value="Unassembled WGS sequence"/>
</dbReference>
<accession>A0AAD7R9I3</accession>
<keyword evidence="4" id="KW-1185">Reference proteome</keyword>
<protein>
    <recommendedName>
        <fullName evidence="2">PiggyBac transposable element-derived protein domain-containing protein</fullName>
    </recommendedName>
</protein>
<evidence type="ECO:0000313" key="4">
    <source>
        <dbReference type="Proteomes" id="UP001221898"/>
    </source>
</evidence>
<dbReference type="PANTHER" id="PTHR47055">
    <property type="entry name" value="DDE_TNP_1_7 DOMAIN-CONTAINING PROTEIN"/>
    <property type="match status" value="1"/>
</dbReference>
<sequence length="310" mass="34905">MGVISQIVSVLSSTMSSSTTTAIFADNFFTSLEIVWYLRDKNCRYTGTARDNRIGKPPLKSSKEMEKKAVLRGTCDHVTSDDGILALRWKDNKVVTLLSTDMGVEPMSSVYRYCSDTKKKEQVSCPAVIKSYNANMGGIDKSDMLVHLYRTPLKSKRWYMRLVAYAIDVSLTNAWLIYRRDCKALAVDGLPLKHFRIQVFKDASSEKPVTSRPRRSAAGSPSPTAADVPKPVRGHRSHTPANSVWFDKSLFHAPVYTNRQTCKSCSRKGNILRSNVACLVCKVHLCLKSGRNCFIQYHEKYRKVFACVLN</sequence>
<dbReference type="PANTHER" id="PTHR47055:SF3">
    <property type="entry name" value="PHORBOL-ESTER_DAG-TYPE DOMAIN-CONTAINING PROTEIN"/>
    <property type="match status" value="1"/>
</dbReference>
<feature type="domain" description="PiggyBac transposable element-derived protein" evidence="2">
    <location>
        <begin position="20"/>
        <end position="175"/>
    </location>
</feature>
<dbReference type="GO" id="GO:0043565">
    <property type="term" value="F:sequence-specific DNA binding"/>
    <property type="evidence" value="ECO:0007669"/>
    <property type="project" value="TreeGrafter"/>
</dbReference>
<proteinExistence type="predicted"/>
<name>A0AAD7R9I3_9TELE</name>
<dbReference type="InterPro" id="IPR029526">
    <property type="entry name" value="PGBD"/>
</dbReference>
<dbReference type="Pfam" id="PF13843">
    <property type="entry name" value="DDE_Tnp_1_7"/>
    <property type="match status" value="1"/>
</dbReference>
<dbReference type="AlphaFoldDB" id="A0AAD7R9I3"/>
<evidence type="ECO:0000259" key="2">
    <source>
        <dbReference type="Pfam" id="PF13843"/>
    </source>
</evidence>
<evidence type="ECO:0000313" key="3">
    <source>
        <dbReference type="EMBL" id="KAJ8372399.1"/>
    </source>
</evidence>
<dbReference type="EMBL" id="JAINUG010000403">
    <property type="protein sequence ID" value="KAJ8372399.1"/>
    <property type="molecule type" value="Genomic_DNA"/>
</dbReference>
<gene>
    <name evidence="3" type="ORF">AAFF_G00289740</name>
</gene>
<organism evidence="3 4">
    <name type="scientific">Aldrovandia affinis</name>
    <dbReference type="NCBI Taxonomy" id="143900"/>
    <lineage>
        <taxon>Eukaryota</taxon>
        <taxon>Metazoa</taxon>
        <taxon>Chordata</taxon>
        <taxon>Craniata</taxon>
        <taxon>Vertebrata</taxon>
        <taxon>Euteleostomi</taxon>
        <taxon>Actinopterygii</taxon>
        <taxon>Neopterygii</taxon>
        <taxon>Teleostei</taxon>
        <taxon>Notacanthiformes</taxon>
        <taxon>Halosauridae</taxon>
        <taxon>Aldrovandia</taxon>
    </lineage>
</organism>
<comment type="caution">
    <text evidence="3">The sequence shown here is derived from an EMBL/GenBank/DDBJ whole genome shotgun (WGS) entry which is preliminary data.</text>
</comment>
<feature type="region of interest" description="Disordered" evidence="1">
    <location>
        <begin position="206"/>
        <end position="240"/>
    </location>
</feature>
<reference evidence="3" key="1">
    <citation type="journal article" date="2023" name="Science">
        <title>Genome structures resolve the early diversification of teleost fishes.</title>
        <authorList>
            <person name="Parey E."/>
            <person name="Louis A."/>
            <person name="Montfort J."/>
            <person name="Bouchez O."/>
            <person name="Roques C."/>
            <person name="Iampietro C."/>
            <person name="Lluch J."/>
            <person name="Castinel A."/>
            <person name="Donnadieu C."/>
            <person name="Desvignes T."/>
            <person name="Floi Bucao C."/>
            <person name="Jouanno E."/>
            <person name="Wen M."/>
            <person name="Mejri S."/>
            <person name="Dirks R."/>
            <person name="Jansen H."/>
            <person name="Henkel C."/>
            <person name="Chen W.J."/>
            <person name="Zahm M."/>
            <person name="Cabau C."/>
            <person name="Klopp C."/>
            <person name="Thompson A.W."/>
            <person name="Robinson-Rechavi M."/>
            <person name="Braasch I."/>
            <person name="Lecointre G."/>
            <person name="Bobe J."/>
            <person name="Postlethwait J.H."/>
            <person name="Berthelot C."/>
            <person name="Roest Crollius H."/>
            <person name="Guiguen Y."/>
        </authorList>
    </citation>
    <scope>NUCLEOTIDE SEQUENCE</scope>
    <source>
        <strain evidence="3">NC1722</strain>
    </source>
</reference>
<dbReference type="InterPro" id="IPR052638">
    <property type="entry name" value="PiggyBac_TE-derived"/>
</dbReference>